<dbReference type="KEGG" id="afx:JZ786_00630"/>
<dbReference type="PANTHER" id="PTHR35529:SF1">
    <property type="entry name" value="MANGANESE EFFLUX PUMP MNTP-RELATED"/>
    <property type="match status" value="1"/>
</dbReference>
<keyword evidence="7" id="KW-1185">Reference proteome</keyword>
<keyword evidence="4 5" id="KW-0472">Membrane</keyword>
<dbReference type="PANTHER" id="PTHR35529">
    <property type="entry name" value="MANGANESE EFFLUX PUMP MNTP-RELATED"/>
    <property type="match status" value="1"/>
</dbReference>
<name>A0A9X7W2S3_9BACL</name>
<feature type="transmembrane region" description="Helical" evidence="5">
    <location>
        <begin position="6"/>
        <end position="25"/>
    </location>
</feature>
<evidence type="ECO:0000256" key="2">
    <source>
        <dbReference type="ARBA" id="ARBA00022692"/>
    </source>
</evidence>
<reference evidence="6 7" key="1">
    <citation type="submission" date="2021-02" db="EMBL/GenBank/DDBJ databases">
        <title>Alicyclobacillus curvatus sp. nov. and Alicyclobacillus mengziensis sp. nov., two acidophilic bacteria isolated from acid mine drainage.</title>
        <authorList>
            <person name="Huang Y."/>
        </authorList>
    </citation>
    <scope>NUCLEOTIDE SEQUENCE [LARGE SCALE GENOMIC DNA]</scope>
    <source>
        <strain evidence="6 7">S30H14</strain>
    </source>
</reference>
<dbReference type="Proteomes" id="UP000663505">
    <property type="component" value="Chromosome"/>
</dbReference>
<evidence type="ECO:0000256" key="1">
    <source>
        <dbReference type="ARBA" id="ARBA00022475"/>
    </source>
</evidence>
<evidence type="ECO:0000256" key="4">
    <source>
        <dbReference type="ARBA" id="ARBA00023136"/>
    </source>
</evidence>
<keyword evidence="2 5" id="KW-0812">Transmembrane</keyword>
<feature type="transmembrane region" description="Helical" evidence="5">
    <location>
        <begin position="129"/>
        <end position="153"/>
    </location>
</feature>
<accession>A0A9X7W2S3</accession>
<evidence type="ECO:0000313" key="6">
    <source>
        <dbReference type="EMBL" id="QSO49596.1"/>
    </source>
</evidence>
<proteinExistence type="predicted"/>
<keyword evidence="3 5" id="KW-1133">Transmembrane helix</keyword>
<evidence type="ECO:0000256" key="5">
    <source>
        <dbReference type="SAM" id="Phobius"/>
    </source>
</evidence>
<feature type="transmembrane region" description="Helical" evidence="5">
    <location>
        <begin position="102"/>
        <end position="123"/>
    </location>
</feature>
<dbReference type="EMBL" id="CP071182">
    <property type="protein sequence ID" value="QSO49596.1"/>
    <property type="molecule type" value="Genomic_DNA"/>
</dbReference>
<dbReference type="InterPro" id="IPR003810">
    <property type="entry name" value="Mntp/YtaF"/>
</dbReference>
<feature type="transmembrane region" description="Helical" evidence="5">
    <location>
        <begin position="37"/>
        <end position="58"/>
    </location>
</feature>
<dbReference type="Pfam" id="PF02659">
    <property type="entry name" value="Mntp"/>
    <property type="match status" value="1"/>
</dbReference>
<feature type="transmembrane region" description="Helical" evidence="5">
    <location>
        <begin position="160"/>
        <end position="181"/>
    </location>
</feature>
<keyword evidence="1" id="KW-1003">Cell membrane</keyword>
<dbReference type="AlphaFoldDB" id="A0A9X7W2S3"/>
<evidence type="ECO:0000313" key="7">
    <source>
        <dbReference type="Proteomes" id="UP000663505"/>
    </source>
</evidence>
<gene>
    <name evidence="6" type="ORF">JZ786_00630</name>
</gene>
<sequence>MDDIIEILMMAFALGMDAFSLAIGIGLKGITRQRAIFLCLAIGFFHIVLTLMGIYTGILLQDVLGKLARWFGAFLLFGLGLHTLLSTVLGKDDDDGSFNATYMGLLLFGIGVSIDALSVGFSLGLRSTAFGLVAAATFGFFGMVMCGAGLVVGRRVNRMAGVYGEVLGAIILIGYGFYFLLA</sequence>
<organism evidence="6 7">
    <name type="scientific">Alicyclobacillus mengziensis</name>
    <dbReference type="NCBI Taxonomy" id="2931921"/>
    <lineage>
        <taxon>Bacteria</taxon>
        <taxon>Bacillati</taxon>
        <taxon>Bacillota</taxon>
        <taxon>Bacilli</taxon>
        <taxon>Bacillales</taxon>
        <taxon>Alicyclobacillaceae</taxon>
        <taxon>Alicyclobacillus</taxon>
    </lineage>
</organism>
<feature type="transmembrane region" description="Helical" evidence="5">
    <location>
        <begin position="70"/>
        <end position="90"/>
    </location>
</feature>
<evidence type="ECO:0000256" key="3">
    <source>
        <dbReference type="ARBA" id="ARBA00022989"/>
    </source>
</evidence>
<protein>
    <submittedName>
        <fullName evidence="6">Manganese efflux pump</fullName>
    </submittedName>
</protein>